<dbReference type="EMBL" id="RQFD01000003">
    <property type="protein sequence ID" value="TGK52672.1"/>
    <property type="molecule type" value="Genomic_DNA"/>
</dbReference>
<dbReference type="RefSeq" id="WP_135753152.1">
    <property type="nucleotide sequence ID" value="NZ_RQFD01000003.1"/>
</dbReference>
<keyword evidence="3" id="KW-1185">Reference proteome</keyword>
<organism evidence="2 4">
    <name type="scientific">Leptospira bouyouniensis</name>
    <dbReference type="NCBI Taxonomy" id="2484911"/>
    <lineage>
        <taxon>Bacteria</taxon>
        <taxon>Pseudomonadati</taxon>
        <taxon>Spirochaetota</taxon>
        <taxon>Spirochaetia</taxon>
        <taxon>Leptospirales</taxon>
        <taxon>Leptospiraceae</taxon>
        <taxon>Leptospira</taxon>
    </lineage>
</organism>
<reference evidence="3 4" key="2">
    <citation type="journal article" date="2019" name="PLoS Negl. Trop. Dis.">
        <title>Revisiting the worldwide diversity of Leptospira species in the environment.</title>
        <authorList>
            <person name="Vincent A.T."/>
            <person name="Schiettekatte O."/>
            <person name="Bourhy P."/>
            <person name="Veyrier F.J."/>
            <person name="Picardeau M."/>
        </authorList>
    </citation>
    <scope>NUCLEOTIDE SEQUENCE [LARGE SCALE GENOMIC DNA]</scope>
    <source>
        <strain evidence="2 4">201800273</strain>
        <strain evidence="3">201800295</strain>
    </source>
</reference>
<sequence>MLGIRYYVKQVLNTAFHAVDLTSVSLDALWFDVLFFRTNDGKSSMFPKSFDTISDDNLKATHIILSNLLYGKETKIPEFSKELLFDYLTITLPKLCEIVSPYNVWITDTERAEELVRSLFHKFDLLPEGETKEYFADRYRSIDSRERIRILDETKKAQERAKEILRQMKLKEEEEAASKYNRE</sequence>
<evidence type="ECO:0000313" key="4">
    <source>
        <dbReference type="Proteomes" id="UP000297641"/>
    </source>
</evidence>
<dbReference type="Proteomes" id="UP000297617">
    <property type="component" value="Unassembled WGS sequence"/>
</dbReference>
<dbReference type="AlphaFoldDB" id="A0A7I0HSA3"/>
<dbReference type="Proteomes" id="UP000297641">
    <property type="component" value="Unassembled WGS sequence"/>
</dbReference>
<evidence type="ECO:0000313" key="2">
    <source>
        <dbReference type="EMBL" id="TGL06613.1"/>
    </source>
</evidence>
<evidence type="ECO:0000313" key="1">
    <source>
        <dbReference type="EMBL" id="TGK52672.1"/>
    </source>
</evidence>
<accession>A0A7I0HSA3</accession>
<proteinExistence type="predicted"/>
<dbReference type="EMBL" id="RQFT01000008">
    <property type="protein sequence ID" value="TGL06613.1"/>
    <property type="molecule type" value="Genomic_DNA"/>
</dbReference>
<name>A0A7I0HSA3_9LEPT</name>
<evidence type="ECO:0000313" key="3">
    <source>
        <dbReference type="Proteomes" id="UP000297617"/>
    </source>
</evidence>
<gene>
    <name evidence="1" type="ORF">EHQ10_02670</name>
    <name evidence="2" type="ORF">EHQ43_09400</name>
</gene>
<reference evidence="1" key="1">
    <citation type="submission" date="2018-10" db="EMBL/GenBank/DDBJ databases">
        <authorList>
            <person name="Vincent A.T."/>
            <person name="Schiettekatte O."/>
            <person name="Bourhy P."/>
            <person name="Veyrier F.J."/>
            <person name="Picardeau M."/>
        </authorList>
    </citation>
    <scope>NUCLEOTIDE SEQUENCE</scope>
    <source>
        <strain evidence="1">201800295</strain>
    </source>
</reference>
<comment type="caution">
    <text evidence="2">The sequence shown here is derived from an EMBL/GenBank/DDBJ whole genome shotgun (WGS) entry which is preliminary data.</text>
</comment>
<protein>
    <submittedName>
        <fullName evidence="2">Uncharacterized protein</fullName>
    </submittedName>
</protein>